<dbReference type="EMBL" id="JAVDWU010000007">
    <property type="protein sequence ID" value="MDR7151530.1"/>
    <property type="molecule type" value="Genomic_DNA"/>
</dbReference>
<dbReference type="Proteomes" id="UP001265700">
    <property type="component" value="Unassembled WGS sequence"/>
</dbReference>
<proteinExistence type="predicted"/>
<evidence type="ECO:0000313" key="1">
    <source>
        <dbReference type="EMBL" id="MDR7151530.1"/>
    </source>
</evidence>
<sequence>MNFVSGLLNGILLDNILANNMENCSRVRVSIAYADGKNMRLLEACKKQSRPLEFYGRYDHSVAISPTVLKWFLDQASPNYQCKLIPDIFHSKVIWWVESGAYFGSANLSDRAWMTNIEAGTYLTHEELVHNGIDLQLEQYFDQIDNRSSPLSKEIYTEQLMLAKRRIEVESIDERLRREFEEKRIIPAAQNLAAIDQRKASDQRFNSFKSEWNATLQIMRDIGSRVSKEGIRPNWVVSDVPSSVQADQFLHAYYYLQVRDGNSHPFEEFYSKNSPNPEMALNEVTKWWTQSDFEHEAERQHMHEWAPRVRDLCARDRILNLSLDEFSELLSLIHAVRDHASKLGAEMIGLGVGKTNIDDRIRAFAEWIWKQRSKSGKTVLEMFFYVIWGKGGFETEDITQRLWNGHGSEEWAIPHIGLSTLGELVGWARPDDFPPRNGRTSKALKALGYRVRTAL</sequence>
<keyword evidence="2" id="KW-1185">Reference proteome</keyword>
<accession>A0ABU1WQG2</accession>
<protein>
    <recommendedName>
        <fullName evidence="3">PLD phosphodiesterase domain-containing protein</fullName>
    </recommendedName>
</protein>
<evidence type="ECO:0000313" key="2">
    <source>
        <dbReference type="Proteomes" id="UP001265700"/>
    </source>
</evidence>
<name>A0ABU1WQG2_9BURK</name>
<dbReference type="Gene3D" id="3.30.870.10">
    <property type="entry name" value="Endonuclease Chain A"/>
    <property type="match status" value="1"/>
</dbReference>
<comment type="caution">
    <text evidence="1">The sequence shown here is derived from an EMBL/GenBank/DDBJ whole genome shotgun (WGS) entry which is preliminary data.</text>
</comment>
<reference evidence="1 2" key="1">
    <citation type="submission" date="2023-07" db="EMBL/GenBank/DDBJ databases">
        <title>Sorghum-associated microbial communities from plants grown in Nebraska, USA.</title>
        <authorList>
            <person name="Schachtman D."/>
        </authorList>
    </citation>
    <scope>NUCLEOTIDE SEQUENCE [LARGE SCALE GENOMIC DNA]</scope>
    <source>
        <strain evidence="1 2">4249</strain>
    </source>
</reference>
<evidence type="ECO:0008006" key="3">
    <source>
        <dbReference type="Google" id="ProtNLM"/>
    </source>
</evidence>
<dbReference type="SUPFAM" id="SSF56024">
    <property type="entry name" value="Phospholipase D/nuclease"/>
    <property type="match status" value="1"/>
</dbReference>
<organism evidence="1 2">
    <name type="scientific">Hydrogenophaga palleronii</name>
    <dbReference type="NCBI Taxonomy" id="65655"/>
    <lineage>
        <taxon>Bacteria</taxon>
        <taxon>Pseudomonadati</taxon>
        <taxon>Pseudomonadota</taxon>
        <taxon>Betaproteobacteria</taxon>
        <taxon>Burkholderiales</taxon>
        <taxon>Comamonadaceae</taxon>
        <taxon>Hydrogenophaga</taxon>
    </lineage>
</organism>
<gene>
    <name evidence="1" type="ORF">J2W49_003506</name>
</gene>